<dbReference type="Proteomes" id="UP001432000">
    <property type="component" value="Chromosome"/>
</dbReference>
<evidence type="ECO:0000259" key="2">
    <source>
        <dbReference type="Pfam" id="PF00582"/>
    </source>
</evidence>
<dbReference type="CDD" id="cd00293">
    <property type="entry name" value="USP-like"/>
    <property type="match status" value="2"/>
</dbReference>
<dbReference type="Gene3D" id="3.40.50.620">
    <property type="entry name" value="HUPs"/>
    <property type="match status" value="2"/>
</dbReference>
<dbReference type="RefSeq" id="WP_338893097.1">
    <property type="nucleotide sequence ID" value="NZ_CP147846.1"/>
</dbReference>
<keyword evidence="4" id="KW-1185">Reference proteome</keyword>
<dbReference type="SUPFAM" id="SSF52402">
    <property type="entry name" value="Adenine nucleotide alpha hydrolases-like"/>
    <property type="match status" value="2"/>
</dbReference>
<reference evidence="3 4" key="1">
    <citation type="submission" date="2024-03" db="EMBL/GenBank/DDBJ databases">
        <title>Natural products discovery in diverse microorganisms through a two-stage MS feature dereplication strategy.</title>
        <authorList>
            <person name="Zhang R."/>
        </authorList>
    </citation>
    <scope>NUCLEOTIDE SEQUENCE [LARGE SCALE GENOMIC DNA]</scope>
    <source>
        <strain evidence="3 4">18930</strain>
    </source>
</reference>
<comment type="similarity">
    <text evidence="1">Belongs to the universal stress protein A family.</text>
</comment>
<accession>A0ABZ2PR72</accession>
<dbReference type="PANTHER" id="PTHR46268:SF15">
    <property type="entry name" value="UNIVERSAL STRESS PROTEIN HP_0031"/>
    <property type="match status" value="1"/>
</dbReference>
<organism evidence="3 4">
    <name type="scientific">Rhodococcus sovatensis</name>
    <dbReference type="NCBI Taxonomy" id="1805840"/>
    <lineage>
        <taxon>Bacteria</taxon>
        <taxon>Bacillati</taxon>
        <taxon>Actinomycetota</taxon>
        <taxon>Actinomycetes</taxon>
        <taxon>Mycobacteriales</taxon>
        <taxon>Nocardiaceae</taxon>
        <taxon>Rhodococcus</taxon>
    </lineage>
</organism>
<proteinExistence type="inferred from homology"/>
<gene>
    <name evidence="3" type="ORF">WDS16_13285</name>
</gene>
<evidence type="ECO:0000256" key="1">
    <source>
        <dbReference type="ARBA" id="ARBA00008791"/>
    </source>
</evidence>
<feature type="domain" description="UspA" evidence="2">
    <location>
        <begin position="166"/>
        <end position="281"/>
    </location>
</feature>
<dbReference type="EMBL" id="CP147846">
    <property type="protein sequence ID" value="WXG71367.1"/>
    <property type="molecule type" value="Genomic_DNA"/>
</dbReference>
<sequence>MKLTVGYLATPSGDDGVALATVLASALDASIDIVIVIRSDEPLMEGSGPYRKVLDAKAEQWLSGARAQVPDGIEVATHIARHASFAQGLMEFAAEHDSDMIVVGGAGDGLLNRHTVGSVAGQLLHASPVPIALAPRGYRNGAQRTLTGLTAAVPTRAGTADPSALAITIASAAHLPLRLVSLVSLEDDGADADGLETRRRHVAAAQANLENAARKLPDVDGLESVVADGSSLDEAVASLQWSDGDVLFLGSSRLAAPKRVFLGSSASKIIRSTPAPVIVVPHE</sequence>
<dbReference type="InterPro" id="IPR014729">
    <property type="entry name" value="Rossmann-like_a/b/a_fold"/>
</dbReference>
<evidence type="ECO:0000313" key="3">
    <source>
        <dbReference type="EMBL" id="WXG71367.1"/>
    </source>
</evidence>
<name>A0ABZ2PR72_9NOCA</name>
<protein>
    <submittedName>
        <fullName evidence="3">Universal stress protein</fullName>
    </submittedName>
</protein>
<evidence type="ECO:0000313" key="4">
    <source>
        <dbReference type="Proteomes" id="UP001432000"/>
    </source>
</evidence>
<dbReference type="Pfam" id="PF00582">
    <property type="entry name" value="Usp"/>
    <property type="match status" value="2"/>
</dbReference>
<dbReference type="PANTHER" id="PTHR46268">
    <property type="entry name" value="STRESS RESPONSE PROTEIN NHAX"/>
    <property type="match status" value="1"/>
</dbReference>
<dbReference type="InterPro" id="IPR006016">
    <property type="entry name" value="UspA"/>
</dbReference>
<feature type="domain" description="UspA" evidence="2">
    <location>
        <begin position="5"/>
        <end position="133"/>
    </location>
</feature>